<feature type="transmembrane region" description="Helical" evidence="9">
    <location>
        <begin position="153"/>
        <end position="172"/>
    </location>
</feature>
<comment type="subcellular location">
    <subcellularLocation>
        <location evidence="1">Cell membrane</location>
        <topology evidence="1">Multi-pass membrane protein</topology>
    </subcellularLocation>
</comment>
<accession>A0A6M3SND8</accession>
<dbReference type="InterPro" id="IPR000425">
    <property type="entry name" value="MIP"/>
</dbReference>
<proteinExistence type="evidence at transcript level"/>
<keyword evidence="4" id="KW-1003">Cell membrane</keyword>
<dbReference type="PANTHER" id="PTHR19139">
    <property type="entry name" value="AQUAPORIN TRANSPORTER"/>
    <property type="match status" value="1"/>
</dbReference>
<protein>
    <submittedName>
        <fullName evidence="10">Major intrinsic family protein</fullName>
    </submittedName>
</protein>
<evidence type="ECO:0000256" key="1">
    <source>
        <dbReference type="ARBA" id="ARBA00004651"/>
    </source>
</evidence>
<feature type="transmembrane region" description="Helical" evidence="9">
    <location>
        <begin position="63"/>
        <end position="85"/>
    </location>
</feature>
<comment type="similarity">
    <text evidence="2 8">Belongs to the MIP/aquaporin (TC 1.A.8) family.</text>
</comment>
<reference evidence="10" key="1">
    <citation type="submission" date="2020-01" db="EMBL/GenBank/DDBJ databases">
        <authorList>
            <person name="Feng X."/>
        </authorList>
    </citation>
    <scope>NUCLEOTIDE SEQUENCE</scope>
    <source>
        <strain evidence="10">08579</strain>
    </source>
</reference>
<keyword evidence="6 9" id="KW-1133">Transmembrane helix</keyword>
<dbReference type="Pfam" id="PF00230">
    <property type="entry name" value="MIP"/>
    <property type="match status" value="1"/>
</dbReference>
<evidence type="ECO:0000256" key="6">
    <source>
        <dbReference type="ARBA" id="ARBA00022989"/>
    </source>
</evidence>
<dbReference type="GO" id="GO:0015250">
    <property type="term" value="F:water channel activity"/>
    <property type="evidence" value="ECO:0007669"/>
    <property type="project" value="TreeGrafter"/>
</dbReference>
<dbReference type="NCBIfam" id="TIGR00861">
    <property type="entry name" value="MIP"/>
    <property type="match status" value="1"/>
</dbReference>
<dbReference type="PANTHER" id="PTHR19139:SF199">
    <property type="entry name" value="MIP17260P"/>
    <property type="match status" value="1"/>
</dbReference>
<keyword evidence="7 9" id="KW-0472">Membrane</keyword>
<dbReference type="PRINTS" id="PR00783">
    <property type="entry name" value="MINTRINSICP"/>
</dbReference>
<keyword evidence="5 8" id="KW-0812">Transmembrane</keyword>
<dbReference type="SUPFAM" id="SSF81338">
    <property type="entry name" value="Aquaporin-like"/>
    <property type="match status" value="1"/>
</dbReference>
<dbReference type="InterPro" id="IPR034294">
    <property type="entry name" value="Aquaporin_transptr"/>
</dbReference>
<evidence type="ECO:0000256" key="9">
    <source>
        <dbReference type="SAM" id="Phobius"/>
    </source>
</evidence>
<feature type="transmembrane region" description="Helical" evidence="9">
    <location>
        <begin position="105"/>
        <end position="126"/>
    </location>
</feature>
<name>A0A6M3SND8_ZYGCR</name>
<dbReference type="GO" id="GO:0005886">
    <property type="term" value="C:plasma membrane"/>
    <property type="evidence" value="ECO:0007669"/>
    <property type="project" value="UniProtKB-SubCell"/>
</dbReference>
<evidence type="ECO:0000256" key="5">
    <source>
        <dbReference type="ARBA" id="ARBA00022692"/>
    </source>
</evidence>
<evidence type="ECO:0000256" key="4">
    <source>
        <dbReference type="ARBA" id="ARBA00022475"/>
    </source>
</evidence>
<dbReference type="CDD" id="cd00333">
    <property type="entry name" value="MIP"/>
    <property type="match status" value="1"/>
</dbReference>
<feature type="transmembrane region" description="Helical" evidence="9">
    <location>
        <begin position="223"/>
        <end position="243"/>
    </location>
</feature>
<dbReference type="EMBL" id="MT010844">
    <property type="protein sequence ID" value="QJD39006.1"/>
    <property type="molecule type" value="mRNA"/>
</dbReference>
<evidence type="ECO:0000256" key="8">
    <source>
        <dbReference type="RuleBase" id="RU000477"/>
    </source>
</evidence>
<evidence type="ECO:0000313" key="10">
    <source>
        <dbReference type="EMBL" id="QJD39006.1"/>
    </source>
</evidence>
<evidence type="ECO:0000256" key="2">
    <source>
        <dbReference type="ARBA" id="ARBA00006175"/>
    </source>
</evidence>
<evidence type="ECO:0000256" key="7">
    <source>
        <dbReference type="ARBA" id="ARBA00023136"/>
    </source>
</evidence>
<evidence type="ECO:0000256" key="3">
    <source>
        <dbReference type="ARBA" id="ARBA00022448"/>
    </source>
</evidence>
<organism evidence="10">
    <name type="scientific">Zygnema circumcarinatum</name>
    <name type="common">Green alga</name>
    <dbReference type="NCBI Taxonomy" id="35869"/>
    <lineage>
        <taxon>Eukaryota</taxon>
        <taxon>Viridiplantae</taxon>
        <taxon>Streptophyta</taxon>
        <taxon>Zygnematophyceae</taxon>
        <taxon>Zygnematophycidae</taxon>
        <taxon>Zygnematales</taxon>
        <taxon>Zygnemataceae</taxon>
        <taxon>Zygnema</taxon>
    </lineage>
</organism>
<keyword evidence="3 8" id="KW-0813">Transport</keyword>
<dbReference type="AlphaFoldDB" id="A0A6M3SND8"/>
<dbReference type="InterPro" id="IPR023271">
    <property type="entry name" value="Aquaporin-like"/>
</dbReference>
<sequence>MLNFILVEFEVGKKKDDLFHADAWRAATAEFVATFLFVFVGCGAVVSSGTVELKGVPIEPARLVAISLAHGLMIALLAGTIGSISGGHINPAVTFAFVVSGRLNIVRGVMYVIAQCGGAILGAGVLKGVVDDLAYGHLGAHGLAPDLSASRGFVLEVVLSFVLIFTIFGTAVDPNGPGMIAPILIGFAIMADHLVGVPLTGASMNPARSLGPAVWTGQWAHHWVYWAGPFVGAFLAAMVYVHVLNRGFRCLSCEPTGLPQLEGEKEEA</sequence>
<dbReference type="PROSITE" id="PS00221">
    <property type="entry name" value="MIP"/>
    <property type="match status" value="1"/>
</dbReference>
<dbReference type="Gene3D" id="1.20.1080.10">
    <property type="entry name" value="Glycerol uptake facilitator protein"/>
    <property type="match status" value="1"/>
</dbReference>
<dbReference type="InterPro" id="IPR022357">
    <property type="entry name" value="MIP_CS"/>
</dbReference>
<feature type="transmembrane region" description="Helical" evidence="9">
    <location>
        <begin position="31"/>
        <end position="51"/>
    </location>
</feature>
<feature type="transmembrane region" description="Helical" evidence="9">
    <location>
        <begin position="178"/>
        <end position="202"/>
    </location>
</feature>